<evidence type="ECO:0000313" key="4">
    <source>
        <dbReference type="Proteomes" id="UP000048949"/>
    </source>
</evidence>
<sequence>MRTTLIAALALAPTALFAAGSSSSTPPKATKTTTECETGMVYDSDKQSCVEIKESALGNDAMFDAARELAYAGRHQDAQQMLNLMQMPNDDRVLTYLGFTHRKMGDASTGLAYYQKALAVNPDNLLARSYMGQGYIESGDIELASAQLTEIRTRGGRGTWAEISLRMALQNGQGYSY</sequence>
<gene>
    <name evidence="3" type="ORF">NIG5292_00180</name>
</gene>
<dbReference type="EMBL" id="CVQV01000002">
    <property type="protein sequence ID" value="CRK74155.1"/>
    <property type="molecule type" value="Genomic_DNA"/>
</dbReference>
<dbReference type="InterPro" id="IPR011990">
    <property type="entry name" value="TPR-like_helical_dom_sf"/>
</dbReference>
<organism evidence="3 4">
    <name type="scientific">Nereida ignava</name>
    <dbReference type="NCBI Taxonomy" id="282199"/>
    <lineage>
        <taxon>Bacteria</taxon>
        <taxon>Pseudomonadati</taxon>
        <taxon>Pseudomonadota</taxon>
        <taxon>Alphaproteobacteria</taxon>
        <taxon>Rhodobacterales</taxon>
        <taxon>Roseobacteraceae</taxon>
        <taxon>Nereida</taxon>
    </lineage>
</organism>
<evidence type="ECO:0000313" key="3">
    <source>
        <dbReference type="EMBL" id="CRK74155.1"/>
    </source>
</evidence>
<keyword evidence="1" id="KW-0802">TPR repeat</keyword>
<dbReference type="GO" id="GO:0016740">
    <property type="term" value="F:transferase activity"/>
    <property type="evidence" value="ECO:0007669"/>
    <property type="project" value="UniProtKB-KW"/>
</dbReference>
<feature type="repeat" description="TPR" evidence="1">
    <location>
        <begin position="91"/>
        <end position="124"/>
    </location>
</feature>
<dbReference type="OrthoDB" id="8592798at2"/>
<accession>A0A0U1NHE5</accession>
<keyword evidence="3" id="KW-0808">Transferase</keyword>
<evidence type="ECO:0000256" key="1">
    <source>
        <dbReference type="PROSITE-ProRule" id="PRU00339"/>
    </source>
</evidence>
<protein>
    <submittedName>
        <fullName evidence="3">Putative O-linked N-acetylglucosamine transferase, SPINDLY family</fullName>
    </submittedName>
</protein>
<dbReference type="STRING" id="282199.GCA_001049735_00180"/>
<dbReference type="Gene3D" id="1.25.40.10">
    <property type="entry name" value="Tetratricopeptide repeat domain"/>
    <property type="match status" value="1"/>
</dbReference>
<dbReference type="PROSITE" id="PS50005">
    <property type="entry name" value="TPR"/>
    <property type="match status" value="1"/>
</dbReference>
<name>A0A0U1NHE5_9RHOB</name>
<feature type="signal peptide" evidence="2">
    <location>
        <begin position="1"/>
        <end position="18"/>
    </location>
</feature>
<reference evidence="3 4" key="1">
    <citation type="submission" date="2015-04" db="EMBL/GenBank/DDBJ databases">
        <authorList>
            <person name="Syromyatnikov M.Y."/>
            <person name="Popov V.N."/>
        </authorList>
    </citation>
    <scope>NUCLEOTIDE SEQUENCE [LARGE SCALE GENOMIC DNA]</scope>
    <source>
        <strain evidence="3 4">CECT 5292</strain>
    </source>
</reference>
<proteinExistence type="predicted"/>
<feature type="chain" id="PRO_5006712049" evidence="2">
    <location>
        <begin position="19"/>
        <end position="177"/>
    </location>
</feature>
<evidence type="ECO:0000256" key="2">
    <source>
        <dbReference type="SAM" id="SignalP"/>
    </source>
</evidence>
<dbReference type="Proteomes" id="UP000048949">
    <property type="component" value="Unassembled WGS sequence"/>
</dbReference>
<dbReference type="RefSeq" id="WP_048597717.1">
    <property type="nucleotide sequence ID" value="NZ_CBFHGK010000003.1"/>
</dbReference>
<keyword evidence="4" id="KW-1185">Reference proteome</keyword>
<dbReference type="SUPFAM" id="SSF48452">
    <property type="entry name" value="TPR-like"/>
    <property type="match status" value="1"/>
</dbReference>
<dbReference type="AlphaFoldDB" id="A0A0U1NHE5"/>
<dbReference type="InterPro" id="IPR019734">
    <property type="entry name" value="TPR_rpt"/>
</dbReference>
<keyword evidence="2" id="KW-0732">Signal</keyword>